<dbReference type="GO" id="GO:0006355">
    <property type="term" value="P:regulation of DNA-templated transcription"/>
    <property type="evidence" value="ECO:0007669"/>
    <property type="project" value="InterPro"/>
</dbReference>
<evidence type="ECO:0000256" key="5">
    <source>
        <dbReference type="ARBA" id="ARBA00023294"/>
    </source>
</evidence>
<dbReference type="GO" id="GO:0009734">
    <property type="term" value="P:auxin-activated signaling pathway"/>
    <property type="evidence" value="ECO:0007669"/>
    <property type="project" value="UniProtKB-UniRule"/>
</dbReference>
<comment type="function">
    <text evidence="6">Aux/IAA proteins are short-lived transcriptional factors that function as repressors of early auxin response genes at low auxin concentrations.</text>
</comment>
<dbReference type="Proteomes" id="UP000015453">
    <property type="component" value="Unassembled WGS sequence"/>
</dbReference>
<dbReference type="InterPro" id="IPR033389">
    <property type="entry name" value="AUX/IAA_dom"/>
</dbReference>
<comment type="subunit">
    <text evidence="6">Homodimers and heterodimers.</text>
</comment>
<evidence type="ECO:0000256" key="4">
    <source>
        <dbReference type="ARBA" id="ARBA00023242"/>
    </source>
</evidence>
<comment type="subcellular location">
    <subcellularLocation>
        <location evidence="1 6">Nucleus</location>
    </subcellularLocation>
</comment>
<feature type="region of interest" description="Disordered" evidence="7">
    <location>
        <begin position="94"/>
        <end position="133"/>
    </location>
</feature>
<proteinExistence type="inferred from homology"/>
<protein>
    <recommendedName>
        <fullName evidence="6">Auxin-responsive protein</fullName>
    </recommendedName>
</protein>
<evidence type="ECO:0000256" key="2">
    <source>
        <dbReference type="ARBA" id="ARBA00023015"/>
    </source>
</evidence>
<comment type="similarity">
    <text evidence="6">Belongs to the Aux/IAA family.</text>
</comment>
<reference evidence="9 10" key="1">
    <citation type="journal article" date="2013" name="BMC Genomics">
        <title>The miniature genome of a carnivorous plant Genlisea aurea contains a low number of genes and short non-coding sequences.</title>
        <authorList>
            <person name="Leushkin E.V."/>
            <person name="Sutormin R.A."/>
            <person name="Nabieva E.R."/>
            <person name="Penin A.A."/>
            <person name="Kondrashov A.S."/>
            <person name="Logacheva M.D."/>
        </authorList>
    </citation>
    <scope>NUCLEOTIDE SEQUENCE [LARGE SCALE GENOMIC DNA]</scope>
</reference>
<keyword evidence="5 6" id="KW-0927">Auxin signaling pathway</keyword>
<gene>
    <name evidence="9" type="ORF">M569_04149</name>
</gene>
<comment type="caution">
    <text evidence="9">The sequence shown here is derived from an EMBL/GenBank/DDBJ whole genome shotgun (WGS) entry which is preliminary data.</text>
</comment>
<evidence type="ECO:0000256" key="6">
    <source>
        <dbReference type="RuleBase" id="RU004549"/>
    </source>
</evidence>
<feature type="non-terminal residue" evidence="9">
    <location>
        <position position="1"/>
    </location>
</feature>
<keyword evidence="4 6" id="KW-0539">Nucleus</keyword>
<keyword evidence="3 6" id="KW-0804">Transcription</keyword>
<sequence length="133" mass="15068">YSGSTRSCTKVLKQGTALGRSVDLCKFDDYDGLIAELDNLFDFNGELKGRTKHWLVVYTDDEDDMMLVGDDPWEEFVGMVRKILILTKEEVRRMNPGSLNSSKGEENSTGGEGIIDAKESKPHHHHHHHHHHA</sequence>
<dbReference type="PANTHER" id="PTHR31384">
    <property type="entry name" value="AUXIN RESPONSE FACTOR 4-RELATED"/>
    <property type="match status" value="1"/>
</dbReference>
<evidence type="ECO:0000256" key="3">
    <source>
        <dbReference type="ARBA" id="ARBA00023163"/>
    </source>
</evidence>
<dbReference type="Pfam" id="PF02309">
    <property type="entry name" value="AUX_IAA"/>
    <property type="match status" value="1"/>
</dbReference>
<dbReference type="PROSITE" id="PS51745">
    <property type="entry name" value="PB1"/>
    <property type="match status" value="1"/>
</dbReference>
<organism evidence="9 10">
    <name type="scientific">Genlisea aurea</name>
    <dbReference type="NCBI Taxonomy" id="192259"/>
    <lineage>
        <taxon>Eukaryota</taxon>
        <taxon>Viridiplantae</taxon>
        <taxon>Streptophyta</taxon>
        <taxon>Embryophyta</taxon>
        <taxon>Tracheophyta</taxon>
        <taxon>Spermatophyta</taxon>
        <taxon>Magnoliopsida</taxon>
        <taxon>eudicotyledons</taxon>
        <taxon>Gunneridae</taxon>
        <taxon>Pentapetalae</taxon>
        <taxon>asterids</taxon>
        <taxon>lamiids</taxon>
        <taxon>Lamiales</taxon>
        <taxon>Lentibulariaceae</taxon>
        <taxon>Genlisea</taxon>
    </lineage>
</organism>
<evidence type="ECO:0000256" key="1">
    <source>
        <dbReference type="ARBA" id="ARBA00004123"/>
    </source>
</evidence>
<feature type="compositionally biased region" description="Basic residues" evidence="7">
    <location>
        <begin position="121"/>
        <end position="133"/>
    </location>
</feature>
<dbReference type="GO" id="GO:0005634">
    <property type="term" value="C:nucleus"/>
    <property type="evidence" value="ECO:0007669"/>
    <property type="project" value="UniProtKB-SubCell"/>
</dbReference>
<dbReference type="GO" id="GO:0003677">
    <property type="term" value="F:DNA binding"/>
    <property type="evidence" value="ECO:0007669"/>
    <property type="project" value="InterPro"/>
</dbReference>
<dbReference type="Gene3D" id="3.10.20.90">
    <property type="entry name" value="Phosphatidylinositol 3-kinase Catalytic Subunit, Chain A, domain 1"/>
    <property type="match status" value="1"/>
</dbReference>
<dbReference type="EMBL" id="AUSU01001616">
    <property type="protein sequence ID" value="EPS70615.1"/>
    <property type="molecule type" value="Genomic_DNA"/>
</dbReference>
<accession>S8CUZ4</accession>
<dbReference type="OrthoDB" id="1736715at2759"/>
<name>S8CUZ4_9LAMI</name>
<dbReference type="InterPro" id="IPR044835">
    <property type="entry name" value="ARF_plant"/>
</dbReference>
<dbReference type="FunFam" id="3.10.20.90:FF:000047">
    <property type="entry name" value="Auxin response factor"/>
    <property type="match status" value="1"/>
</dbReference>
<evidence type="ECO:0000313" key="9">
    <source>
        <dbReference type="EMBL" id="EPS70615.1"/>
    </source>
</evidence>
<keyword evidence="2 6" id="KW-0805">Transcription regulation</keyword>
<evidence type="ECO:0000259" key="8">
    <source>
        <dbReference type="PROSITE" id="PS51745"/>
    </source>
</evidence>
<evidence type="ECO:0000313" key="10">
    <source>
        <dbReference type="Proteomes" id="UP000015453"/>
    </source>
</evidence>
<dbReference type="PANTHER" id="PTHR31384:SF79">
    <property type="entry name" value="AUXIN RESPONSE FACTOR 2"/>
    <property type="match status" value="1"/>
</dbReference>
<dbReference type="AlphaFoldDB" id="S8CUZ4"/>
<evidence type="ECO:0000256" key="7">
    <source>
        <dbReference type="SAM" id="MobiDB-lite"/>
    </source>
</evidence>
<dbReference type="InterPro" id="IPR053793">
    <property type="entry name" value="PB1-like"/>
</dbReference>
<keyword evidence="6" id="KW-0678">Repressor</keyword>
<feature type="domain" description="PB1" evidence="8">
    <location>
        <begin position="6"/>
        <end position="88"/>
    </location>
</feature>
<keyword evidence="10" id="KW-1185">Reference proteome</keyword>
<dbReference type="SUPFAM" id="SSF54277">
    <property type="entry name" value="CAD &amp; PB1 domains"/>
    <property type="match status" value="1"/>
</dbReference>